<evidence type="ECO:0000313" key="2">
    <source>
        <dbReference type="Proteomes" id="UP000540056"/>
    </source>
</evidence>
<name>A0ABR5ZY72_9LACT</name>
<accession>A0ABR5ZY72</accession>
<dbReference type="RefSeq" id="WP_182023395.1">
    <property type="nucleotide sequence ID" value="NZ_JACGAM010000008.1"/>
</dbReference>
<proteinExistence type="predicted"/>
<evidence type="ECO:0000313" key="1">
    <source>
        <dbReference type="EMBL" id="MBA5746685.1"/>
    </source>
</evidence>
<gene>
    <name evidence="1" type="ORF">H3232_05710</name>
</gene>
<dbReference type="EMBL" id="JACGAN010000008">
    <property type="protein sequence ID" value="MBA5746685.1"/>
    <property type="molecule type" value="Genomic_DNA"/>
</dbReference>
<reference evidence="1 2" key="1">
    <citation type="submission" date="2020-07" db="EMBL/GenBank/DDBJ databases">
        <title>Draft Genome Sequences of Lactobacillales Isolated from the International Space Station.</title>
        <authorList>
            <person name="Bharadwaj A.R."/>
            <person name="Singh N.K."/>
            <person name="Wood J.M."/>
            <person name="Debieu M."/>
            <person name="O'Hara N.B."/>
            <person name="Karouia F."/>
            <person name="Mason C.E."/>
            <person name="Venkateswaran K."/>
        </authorList>
    </citation>
    <scope>NUCLEOTIDE SEQUENCE [LARGE SCALE GENOMIC DNA]</scope>
    <source>
        <strain evidence="1 2">151250015-1-258-55</strain>
    </source>
</reference>
<comment type="caution">
    <text evidence="1">The sequence shown here is derived from an EMBL/GenBank/DDBJ whole genome shotgun (WGS) entry which is preliminary data.</text>
</comment>
<protein>
    <submittedName>
        <fullName evidence="1">Uncharacterized protein</fullName>
    </submittedName>
</protein>
<dbReference type="Proteomes" id="UP000540056">
    <property type="component" value="Unassembled WGS sequence"/>
</dbReference>
<keyword evidence="2" id="KW-1185">Reference proteome</keyword>
<sequence>MKTRVKQLDTNQELCKQHDNWWGAQNIYLTKDDVDHLLNGGFLFFDDGEYSHGLIYDEKGDMDEYPL</sequence>
<organism evidence="1 2">
    <name type="scientific">Aerococcus urinaeequi</name>
    <dbReference type="NCBI Taxonomy" id="51665"/>
    <lineage>
        <taxon>Bacteria</taxon>
        <taxon>Bacillati</taxon>
        <taxon>Bacillota</taxon>
        <taxon>Bacilli</taxon>
        <taxon>Lactobacillales</taxon>
        <taxon>Aerococcaceae</taxon>
        <taxon>Aerococcus</taxon>
    </lineage>
</organism>